<sequence length="106" mass="12340">MSKIISELKDDYENECLNRFSRLSDRNFLNLHRRRTDYSELYDGLTGFIDDPDDIEVVLDAHDLGLSVPEIVLWTGDKAHIAINREKIVKLTDISDVRYLRETADL</sequence>
<evidence type="ECO:0000313" key="1">
    <source>
        <dbReference type="EMBL" id="UUX92994.1"/>
    </source>
</evidence>
<evidence type="ECO:0000313" key="2">
    <source>
        <dbReference type="Proteomes" id="UP001060368"/>
    </source>
</evidence>
<keyword evidence="2" id="KW-1185">Reference proteome</keyword>
<dbReference type="AlphaFoldDB" id="A0A9E7PQ68"/>
<dbReference type="GeneID" id="74306506"/>
<protein>
    <submittedName>
        <fullName evidence="1">Uncharacterized protein</fullName>
    </submittedName>
</protein>
<dbReference type="KEGG" id="mend:L6E24_02385"/>
<name>A0A9E7PQ68_9EURY</name>
<gene>
    <name evidence="1" type="ORF">L6E24_02385</name>
</gene>
<reference evidence="1" key="1">
    <citation type="submission" date="2022-04" db="EMBL/GenBank/DDBJ databases">
        <title>Complete genome of Methanoplanus endosymbiosus DSM 3599.</title>
        <authorList>
            <person name="Chen S.-C."/>
            <person name="You Y.-T."/>
            <person name="Zhou Y.-Z."/>
            <person name="Lai M.-C."/>
        </authorList>
    </citation>
    <scope>NUCLEOTIDE SEQUENCE</scope>
    <source>
        <strain evidence="1">DSM 3599</strain>
    </source>
</reference>
<proteinExistence type="predicted"/>
<dbReference type="Proteomes" id="UP001060368">
    <property type="component" value="Chromosome"/>
</dbReference>
<accession>A0A9E7PQ68</accession>
<dbReference type="RefSeq" id="WP_257743135.1">
    <property type="nucleotide sequence ID" value="NZ_CP096115.1"/>
</dbReference>
<dbReference type="EMBL" id="CP096115">
    <property type="protein sequence ID" value="UUX92994.1"/>
    <property type="molecule type" value="Genomic_DNA"/>
</dbReference>
<organism evidence="1 2">
    <name type="scientific">Methanoplanus endosymbiosus</name>
    <dbReference type="NCBI Taxonomy" id="33865"/>
    <lineage>
        <taxon>Archaea</taxon>
        <taxon>Methanobacteriati</taxon>
        <taxon>Methanobacteriota</taxon>
        <taxon>Stenosarchaea group</taxon>
        <taxon>Methanomicrobia</taxon>
        <taxon>Methanomicrobiales</taxon>
        <taxon>Methanomicrobiaceae</taxon>
        <taxon>Methanoplanus</taxon>
    </lineage>
</organism>